<dbReference type="EMBL" id="JAXCEI010000003">
    <property type="protein sequence ID" value="MFA1538583.1"/>
    <property type="molecule type" value="Genomic_DNA"/>
</dbReference>
<accession>A0ABV4Q686</accession>
<proteinExistence type="predicted"/>
<name>A0ABV4Q686_9ACTN</name>
<organism evidence="1 2">
    <name type="scientific">Actinomadura monticuli</name>
    <dbReference type="NCBI Taxonomy" id="3097367"/>
    <lineage>
        <taxon>Bacteria</taxon>
        <taxon>Bacillati</taxon>
        <taxon>Actinomycetota</taxon>
        <taxon>Actinomycetes</taxon>
        <taxon>Streptosporangiales</taxon>
        <taxon>Thermomonosporaceae</taxon>
        <taxon>Actinomadura</taxon>
    </lineage>
</organism>
<dbReference type="RefSeq" id="WP_371948020.1">
    <property type="nucleotide sequence ID" value="NZ_JAXCEI010000003.1"/>
</dbReference>
<reference evidence="1 2" key="1">
    <citation type="submission" date="2023-11" db="EMBL/GenBank/DDBJ databases">
        <title>Actinomadura monticuli sp. nov., isolated from volcanic ash.</title>
        <authorList>
            <person name="Lee S.D."/>
            <person name="Yang H."/>
            <person name="Kim I.S."/>
        </authorList>
    </citation>
    <scope>NUCLEOTIDE SEQUENCE [LARGE SCALE GENOMIC DNA]</scope>
    <source>
        <strain evidence="1 2">DLS-62</strain>
    </source>
</reference>
<dbReference type="Proteomes" id="UP001569963">
    <property type="component" value="Unassembled WGS sequence"/>
</dbReference>
<gene>
    <name evidence="1" type="ORF">SM611_06530</name>
</gene>
<sequence>MLTHKVLDYRTDLLFDIARKELLGKGNAPEVLLLLNSGGVGRMVANLSSHAFREHPGEIVEQIDDHQAVAAVHICIFQAVALAEPVPAGMRRIAPPHLRNLLMAIGHWPARDYSRARAAQIIRQGDVMDLAELDDPGVTVTSWLTDLLPQR</sequence>
<evidence type="ECO:0000313" key="1">
    <source>
        <dbReference type="EMBL" id="MFA1538583.1"/>
    </source>
</evidence>
<evidence type="ECO:0000313" key="2">
    <source>
        <dbReference type="Proteomes" id="UP001569963"/>
    </source>
</evidence>
<protein>
    <submittedName>
        <fullName evidence="1">Uncharacterized protein</fullName>
    </submittedName>
</protein>
<comment type="caution">
    <text evidence="1">The sequence shown here is derived from an EMBL/GenBank/DDBJ whole genome shotgun (WGS) entry which is preliminary data.</text>
</comment>
<keyword evidence="2" id="KW-1185">Reference proteome</keyword>